<dbReference type="GO" id="GO:0015423">
    <property type="term" value="F:ABC-type maltose transporter activity"/>
    <property type="evidence" value="ECO:0007669"/>
    <property type="project" value="TreeGrafter"/>
</dbReference>
<name>A0A379ALP5_ENTAG</name>
<dbReference type="SUPFAM" id="SSF52540">
    <property type="entry name" value="P-loop containing nucleoside triphosphate hydrolases"/>
    <property type="match status" value="1"/>
</dbReference>
<dbReference type="Gene3D" id="2.40.50.100">
    <property type="match status" value="1"/>
</dbReference>
<reference evidence="10 11" key="1">
    <citation type="submission" date="2018-06" db="EMBL/GenBank/DDBJ databases">
        <authorList>
            <consortium name="Pathogen Informatics"/>
            <person name="Doyle S."/>
        </authorList>
    </citation>
    <scope>NUCLEOTIDE SEQUENCE [LARGE SCALE GENOMIC DNA]</scope>
    <source>
        <strain evidence="10 11">NCTC9381</strain>
    </source>
</reference>
<dbReference type="CDD" id="cd03301">
    <property type="entry name" value="ABC_MalK_N"/>
    <property type="match status" value="1"/>
</dbReference>
<evidence type="ECO:0000259" key="9">
    <source>
        <dbReference type="PROSITE" id="PS50893"/>
    </source>
</evidence>
<feature type="domain" description="ABC transporter" evidence="9">
    <location>
        <begin position="1"/>
        <end position="222"/>
    </location>
</feature>
<dbReference type="PANTHER" id="PTHR43875">
    <property type="entry name" value="MALTODEXTRIN IMPORT ATP-BINDING PROTEIN MSMX"/>
    <property type="match status" value="1"/>
</dbReference>
<dbReference type="Proteomes" id="UP000254640">
    <property type="component" value="Unassembled WGS sequence"/>
</dbReference>
<dbReference type="InterPro" id="IPR003439">
    <property type="entry name" value="ABC_transporter-like_ATP-bd"/>
</dbReference>
<dbReference type="InterPro" id="IPR027417">
    <property type="entry name" value="P-loop_NTPase"/>
</dbReference>
<dbReference type="PANTHER" id="PTHR43875:SF3">
    <property type="entry name" value="MALTOSE_MALTODEXTRIN IMPORT ATP-BINDING PROTEIN MALK"/>
    <property type="match status" value="1"/>
</dbReference>
<keyword evidence="11" id="KW-1185">Reference proteome</keyword>
<evidence type="ECO:0000256" key="5">
    <source>
        <dbReference type="ARBA" id="ARBA00022597"/>
    </source>
</evidence>
<dbReference type="AlphaFoldDB" id="A0A379ALP5"/>
<dbReference type="Pfam" id="PF00005">
    <property type="entry name" value="ABC_tran"/>
    <property type="match status" value="1"/>
</dbReference>
<dbReference type="InterPro" id="IPR017871">
    <property type="entry name" value="ABC_transporter-like_CS"/>
</dbReference>
<keyword evidence="6" id="KW-0547">Nucleotide-binding</keyword>
<dbReference type="InterPro" id="IPR003593">
    <property type="entry name" value="AAA+_ATPase"/>
</dbReference>
<accession>A0A379ALP5</accession>
<dbReference type="InterPro" id="IPR015855">
    <property type="entry name" value="ABC_transpr_MalK-like"/>
</dbReference>
<dbReference type="STRING" id="549.BEE12_08445"/>
<dbReference type="PROSITE" id="PS00211">
    <property type="entry name" value="ABC_TRANSPORTER_1"/>
    <property type="match status" value="1"/>
</dbReference>
<keyword evidence="8" id="KW-0472">Membrane</keyword>
<evidence type="ECO:0000256" key="7">
    <source>
        <dbReference type="ARBA" id="ARBA00022840"/>
    </source>
</evidence>
<dbReference type="InterPro" id="IPR008995">
    <property type="entry name" value="Mo/tungstate-bd_C_term_dom"/>
</dbReference>
<dbReference type="Gene3D" id="2.40.50.140">
    <property type="entry name" value="Nucleic acid-binding proteins"/>
    <property type="match status" value="1"/>
</dbReference>
<evidence type="ECO:0000256" key="3">
    <source>
        <dbReference type="ARBA" id="ARBA00022475"/>
    </source>
</evidence>
<keyword evidence="7 10" id="KW-0067">ATP-binding</keyword>
<dbReference type="GO" id="GO:0055052">
    <property type="term" value="C:ATP-binding cassette (ABC) transporter complex, substrate-binding subunit-containing"/>
    <property type="evidence" value="ECO:0007669"/>
    <property type="project" value="TreeGrafter"/>
</dbReference>
<dbReference type="GO" id="GO:0016887">
    <property type="term" value="F:ATP hydrolysis activity"/>
    <property type="evidence" value="ECO:0007669"/>
    <property type="project" value="InterPro"/>
</dbReference>
<dbReference type="EMBL" id="UGSO01000001">
    <property type="protein sequence ID" value="SUB18843.1"/>
    <property type="molecule type" value="Genomic_DNA"/>
</dbReference>
<keyword evidence="5" id="KW-0762">Sugar transport</keyword>
<keyword evidence="10" id="KW-0378">Hydrolase</keyword>
<protein>
    <submittedName>
        <fullName evidence="10">Maltose/maltodextrin import ATP-binding protein MalK</fullName>
        <ecNumber evidence="10">3.6.3.19</ecNumber>
    </submittedName>
</protein>
<dbReference type="InterPro" id="IPR040582">
    <property type="entry name" value="OB_MalK-like"/>
</dbReference>
<gene>
    <name evidence="10" type="primary">malK_1</name>
    <name evidence="10" type="ORF">NCTC9381_04817</name>
</gene>
<keyword evidence="2" id="KW-0813">Transport</keyword>
<evidence type="ECO:0000256" key="2">
    <source>
        <dbReference type="ARBA" id="ARBA00022448"/>
    </source>
</evidence>
<dbReference type="PROSITE" id="PS50893">
    <property type="entry name" value="ABC_TRANSPORTER_2"/>
    <property type="match status" value="1"/>
</dbReference>
<dbReference type="Pfam" id="PF17912">
    <property type="entry name" value="OB_MalK"/>
    <property type="match status" value="1"/>
</dbReference>
<sequence length="370" mass="41244">MNTLMSFMGIDLTINSGEFVVFVGPSGCGKSTLLRMIAGLEEISSGQLLIEEQDMTQQPATERGIAMVFQSYALYPNMTVRGNLAYPLEVMKKSKAEINEAIARTAARLHLTELLDRLPRALSGGQRQRVAIGRAIIRHPRIFLFDEPLSNLDAELRLQMRIEIARLHASLGNTMIYVTHDQLEAMTLADRIVVLRQGRIEQVGAPLTLYHDPDNLFVAGFIGSPKMNFLRAEISAKGEGEVQLRVPELKIEGLVLKIAADCREGQTVTLGIRPEHFQPAAQTPEALRFHGELAYGEMLGHTNYLYLDIGREEMLVVEEREATTRDLGTQVELGFSAAHCLLFDEQGNAPALREARKQKRAPRRPFLLEG</sequence>
<dbReference type="FunFam" id="3.40.50.300:FF:000042">
    <property type="entry name" value="Maltose/maltodextrin ABC transporter, ATP-binding protein"/>
    <property type="match status" value="1"/>
</dbReference>
<dbReference type="GO" id="GO:0005524">
    <property type="term" value="F:ATP binding"/>
    <property type="evidence" value="ECO:0007669"/>
    <property type="project" value="UniProtKB-KW"/>
</dbReference>
<dbReference type="InterPro" id="IPR047641">
    <property type="entry name" value="ABC_transpr_MalK/UgpC-like"/>
</dbReference>
<evidence type="ECO:0000256" key="6">
    <source>
        <dbReference type="ARBA" id="ARBA00022741"/>
    </source>
</evidence>
<proteinExistence type="inferred from homology"/>
<keyword evidence="3" id="KW-1003">Cell membrane</keyword>
<evidence type="ECO:0000313" key="11">
    <source>
        <dbReference type="Proteomes" id="UP000254640"/>
    </source>
</evidence>
<evidence type="ECO:0000256" key="1">
    <source>
        <dbReference type="ARBA" id="ARBA00006526"/>
    </source>
</evidence>
<dbReference type="SUPFAM" id="SSF50331">
    <property type="entry name" value="MOP-like"/>
    <property type="match status" value="1"/>
</dbReference>
<evidence type="ECO:0000313" key="10">
    <source>
        <dbReference type="EMBL" id="SUB18843.1"/>
    </source>
</evidence>
<dbReference type="GO" id="GO:1990060">
    <property type="term" value="C:maltose transport complex"/>
    <property type="evidence" value="ECO:0007669"/>
    <property type="project" value="TreeGrafter"/>
</dbReference>
<keyword evidence="4" id="KW-0997">Cell inner membrane</keyword>
<dbReference type="EC" id="3.6.3.19" evidence="10"/>
<evidence type="ECO:0000256" key="4">
    <source>
        <dbReference type="ARBA" id="ARBA00022519"/>
    </source>
</evidence>
<evidence type="ECO:0000256" key="8">
    <source>
        <dbReference type="ARBA" id="ARBA00023136"/>
    </source>
</evidence>
<organism evidence="10 11">
    <name type="scientific">Enterobacter agglomerans</name>
    <name type="common">Erwinia herbicola</name>
    <name type="synonym">Pantoea agglomerans</name>
    <dbReference type="NCBI Taxonomy" id="549"/>
    <lineage>
        <taxon>Bacteria</taxon>
        <taxon>Pseudomonadati</taxon>
        <taxon>Pseudomonadota</taxon>
        <taxon>Gammaproteobacteria</taxon>
        <taxon>Enterobacterales</taxon>
        <taxon>Erwiniaceae</taxon>
        <taxon>Pantoea</taxon>
        <taxon>Pantoea agglomerans group</taxon>
    </lineage>
</organism>
<comment type="similarity">
    <text evidence="1">Belongs to the ABC transporter superfamily. Drug exporter-2 (TC 3.A.1.117) family.</text>
</comment>
<dbReference type="SMART" id="SM00382">
    <property type="entry name" value="AAA"/>
    <property type="match status" value="1"/>
</dbReference>
<dbReference type="Gene3D" id="3.40.50.300">
    <property type="entry name" value="P-loop containing nucleotide triphosphate hydrolases"/>
    <property type="match status" value="1"/>
</dbReference>
<dbReference type="InterPro" id="IPR012340">
    <property type="entry name" value="NA-bd_OB-fold"/>
</dbReference>